<dbReference type="OrthoDB" id="8778055at2"/>
<protein>
    <submittedName>
        <fullName evidence="2">Uncharacterized protein</fullName>
    </submittedName>
</protein>
<keyword evidence="1" id="KW-0472">Membrane</keyword>
<feature type="transmembrane region" description="Helical" evidence="1">
    <location>
        <begin position="56"/>
        <end position="79"/>
    </location>
</feature>
<dbReference type="Proteomes" id="UP000250299">
    <property type="component" value="Chromosome"/>
</dbReference>
<dbReference type="RefSeq" id="WP_110967712.1">
    <property type="nucleotide sequence ID" value="NZ_CP029693.1"/>
</dbReference>
<reference evidence="2 3" key="1">
    <citation type="submission" date="2018-05" db="EMBL/GenBank/DDBJ databases">
        <title>Whole genome sequence of Pseudomonas putida JBC17.</title>
        <authorList>
            <person name="Lee Y.H."/>
            <person name="David K."/>
        </authorList>
    </citation>
    <scope>NUCLEOTIDE SEQUENCE [LARGE SCALE GENOMIC DNA]</scope>
    <source>
        <strain evidence="2 3">JBC17</strain>
    </source>
</reference>
<evidence type="ECO:0000256" key="1">
    <source>
        <dbReference type="SAM" id="Phobius"/>
    </source>
</evidence>
<feature type="transmembrane region" description="Helical" evidence="1">
    <location>
        <begin position="120"/>
        <end position="145"/>
    </location>
</feature>
<keyword evidence="1" id="KW-1133">Transmembrane helix</keyword>
<evidence type="ECO:0000313" key="3">
    <source>
        <dbReference type="Proteomes" id="UP000250299"/>
    </source>
</evidence>
<accession>A0A2Z4RSM5</accession>
<name>A0A2Z4RSM5_PSEPU</name>
<proteinExistence type="predicted"/>
<sequence length="155" mass="16367">MTVGFRDDLACSILLFVPVLLYANMGVDPLYAGVWYLLGVPLAALVPGLILRVPALFLTGTTAAVIASLLVYMNIMFSLPRSEGLLVLGHLFSMPGLLVGAGVSAWLLRCRVKASLPWLVAAIAFLGAIIGFMIAQMILCSTLMYCGALSFGVGS</sequence>
<organism evidence="2 3">
    <name type="scientific">Pseudomonas putida</name>
    <name type="common">Arthrobacter siderocapsulatus</name>
    <dbReference type="NCBI Taxonomy" id="303"/>
    <lineage>
        <taxon>Bacteria</taxon>
        <taxon>Pseudomonadati</taxon>
        <taxon>Pseudomonadota</taxon>
        <taxon>Gammaproteobacteria</taxon>
        <taxon>Pseudomonadales</taxon>
        <taxon>Pseudomonadaceae</taxon>
        <taxon>Pseudomonas</taxon>
    </lineage>
</organism>
<feature type="transmembrane region" description="Helical" evidence="1">
    <location>
        <begin position="9"/>
        <end position="27"/>
    </location>
</feature>
<keyword evidence="1" id="KW-0812">Transmembrane</keyword>
<dbReference type="AlphaFoldDB" id="A0A2Z4RSM5"/>
<dbReference type="EMBL" id="CP029693">
    <property type="protein sequence ID" value="AWY44193.1"/>
    <property type="molecule type" value="Genomic_DNA"/>
</dbReference>
<gene>
    <name evidence="2" type="ORF">DKY63_31500</name>
</gene>
<feature type="transmembrane region" description="Helical" evidence="1">
    <location>
        <begin position="85"/>
        <end position="108"/>
    </location>
</feature>
<evidence type="ECO:0000313" key="2">
    <source>
        <dbReference type="EMBL" id="AWY44193.1"/>
    </source>
</evidence>